<keyword evidence="3" id="KW-1185">Reference proteome</keyword>
<name>A0A091CN78_FUKDA</name>
<sequence>MLSHYPTSGSHRRLLALLKETSTTDDNTKDYQCQKESAARAGNTDNRKQQRMAGSGRELKESPSPVSGRVPKSCWWLLAPSGEEGH</sequence>
<organism evidence="2 3">
    <name type="scientific">Fukomys damarensis</name>
    <name type="common">Damaraland mole rat</name>
    <name type="synonym">Cryptomys damarensis</name>
    <dbReference type="NCBI Taxonomy" id="885580"/>
    <lineage>
        <taxon>Eukaryota</taxon>
        <taxon>Metazoa</taxon>
        <taxon>Chordata</taxon>
        <taxon>Craniata</taxon>
        <taxon>Vertebrata</taxon>
        <taxon>Euteleostomi</taxon>
        <taxon>Mammalia</taxon>
        <taxon>Eutheria</taxon>
        <taxon>Euarchontoglires</taxon>
        <taxon>Glires</taxon>
        <taxon>Rodentia</taxon>
        <taxon>Hystricomorpha</taxon>
        <taxon>Bathyergidae</taxon>
        <taxon>Fukomys</taxon>
    </lineage>
</organism>
<protein>
    <submittedName>
        <fullName evidence="2">Uncharacterized protein</fullName>
    </submittedName>
</protein>
<evidence type="ECO:0000313" key="3">
    <source>
        <dbReference type="Proteomes" id="UP000028990"/>
    </source>
</evidence>
<evidence type="ECO:0000256" key="1">
    <source>
        <dbReference type="SAM" id="MobiDB-lite"/>
    </source>
</evidence>
<proteinExistence type="predicted"/>
<feature type="region of interest" description="Disordered" evidence="1">
    <location>
        <begin position="1"/>
        <end position="72"/>
    </location>
</feature>
<dbReference type="Proteomes" id="UP000028990">
    <property type="component" value="Unassembled WGS sequence"/>
</dbReference>
<reference evidence="2 3" key="1">
    <citation type="submission" date="2013-11" db="EMBL/GenBank/DDBJ databases">
        <title>The Damaraland mole rat (Fukomys damarensis) genome and evolution of African mole rats.</title>
        <authorList>
            <person name="Gladyshev V.N."/>
            <person name="Fang X."/>
        </authorList>
    </citation>
    <scope>NUCLEOTIDE SEQUENCE [LARGE SCALE GENOMIC DNA]</scope>
    <source>
        <tissue evidence="2">Liver</tissue>
    </source>
</reference>
<gene>
    <name evidence="2" type="ORF">H920_20073</name>
</gene>
<evidence type="ECO:0000313" key="2">
    <source>
        <dbReference type="EMBL" id="KFO18540.1"/>
    </source>
</evidence>
<accession>A0A091CN78</accession>
<dbReference type="AlphaFoldDB" id="A0A091CN78"/>
<dbReference type="EMBL" id="KN125372">
    <property type="protein sequence ID" value="KFO18540.1"/>
    <property type="molecule type" value="Genomic_DNA"/>
</dbReference>